<dbReference type="InterPro" id="IPR050104">
    <property type="entry name" value="FMN-dep_NADH:Q_OxRdtase_AzoR1"/>
</dbReference>
<feature type="binding site" evidence="6">
    <location>
        <begin position="94"/>
        <end position="97"/>
    </location>
    <ligand>
        <name>FMN</name>
        <dbReference type="ChEBI" id="CHEBI:58210"/>
    </ligand>
</feature>
<evidence type="ECO:0000313" key="9">
    <source>
        <dbReference type="Proteomes" id="UP000182284"/>
    </source>
</evidence>
<evidence type="ECO:0000256" key="2">
    <source>
        <dbReference type="ARBA" id="ARBA00022643"/>
    </source>
</evidence>
<feature type="binding site" evidence="6">
    <location>
        <position position="10"/>
    </location>
    <ligand>
        <name>FMN</name>
        <dbReference type="ChEBI" id="CHEBI:58210"/>
    </ligand>
</feature>
<dbReference type="GO" id="GO:0016652">
    <property type="term" value="F:oxidoreductase activity, acting on NAD(P)H as acceptor"/>
    <property type="evidence" value="ECO:0007669"/>
    <property type="project" value="UniProtKB-UniRule"/>
</dbReference>
<dbReference type="HAMAP" id="MF_01216">
    <property type="entry name" value="Azoreductase_type1"/>
    <property type="match status" value="1"/>
</dbReference>
<dbReference type="InterPro" id="IPR029039">
    <property type="entry name" value="Flavoprotein-like_sf"/>
</dbReference>
<comment type="catalytic activity">
    <reaction evidence="6">
        <text>2 a quinone + NADH + H(+) = 2 a 1,4-benzosemiquinone + NAD(+)</text>
        <dbReference type="Rhea" id="RHEA:65952"/>
        <dbReference type="ChEBI" id="CHEBI:15378"/>
        <dbReference type="ChEBI" id="CHEBI:57540"/>
        <dbReference type="ChEBI" id="CHEBI:57945"/>
        <dbReference type="ChEBI" id="CHEBI:132124"/>
        <dbReference type="ChEBI" id="CHEBI:134225"/>
    </reaction>
</comment>
<dbReference type="Pfam" id="PF02525">
    <property type="entry name" value="Flavodoxin_2"/>
    <property type="match status" value="1"/>
</dbReference>
<protein>
    <recommendedName>
        <fullName evidence="6">FMN dependent NADH:quinone oxidoreductase</fullName>
        <ecNumber evidence="6">1.6.5.-</ecNumber>
    </recommendedName>
    <alternativeName>
        <fullName evidence="6">Azo-dye reductase</fullName>
    </alternativeName>
    <alternativeName>
        <fullName evidence="6">FMN-dependent NADH-azo compound oxidoreductase</fullName>
    </alternativeName>
    <alternativeName>
        <fullName evidence="6">FMN-dependent NADH-azoreductase</fullName>
        <ecNumber evidence="6">1.7.1.17</ecNumber>
    </alternativeName>
</protein>
<comment type="subunit">
    <text evidence="6">Homodimer.</text>
</comment>
<dbReference type="Proteomes" id="UP000182284">
    <property type="component" value="Unassembled WGS sequence"/>
</dbReference>
<evidence type="ECO:0000256" key="4">
    <source>
        <dbReference type="ARBA" id="ARBA00023027"/>
    </source>
</evidence>
<evidence type="ECO:0000313" key="8">
    <source>
        <dbReference type="EMBL" id="SDF25305.1"/>
    </source>
</evidence>
<dbReference type="GO" id="GO:0009055">
    <property type="term" value="F:electron transfer activity"/>
    <property type="evidence" value="ECO:0007669"/>
    <property type="project" value="UniProtKB-UniRule"/>
</dbReference>
<evidence type="ECO:0000256" key="1">
    <source>
        <dbReference type="ARBA" id="ARBA00022630"/>
    </source>
</evidence>
<dbReference type="SUPFAM" id="SSF52218">
    <property type="entry name" value="Flavoproteins"/>
    <property type="match status" value="1"/>
</dbReference>
<dbReference type="OrthoDB" id="9787136at2"/>
<evidence type="ECO:0000256" key="3">
    <source>
        <dbReference type="ARBA" id="ARBA00023002"/>
    </source>
</evidence>
<keyword evidence="3 6" id="KW-0560">Oxidoreductase</keyword>
<evidence type="ECO:0000256" key="6">
    <source>
        <dbReference type="HAMAP-Rule" id="MF_01216"/>
    </source>
</evidence>
<comment type="function">
    <text evidence="6">Also exhibits azoreductase activity. Catalyzes the reductive cleavage of the azo bond in aromatic azo compounds to the corresponding amines.</text>
</comment>
<evidence type="ECO:0000256" key="5">
    <source>
        <dbReference type="ARBA" id="ARBA00048542"/>
    </source>
</evidence>
<comment type="function">
    <text evidence="6">Quinone reductase that provides resistance to thiol-specific stress caused by electrophilic quinones.</text>
</comment>
<accession>A0A1G7JKB1</accession>
<keyword evidence="1 6" id="KW-0285">Flavoprotein</keyword>
<dbReference type="GO" id="GO:0010181">
    <property type="term" value="F:FMN binding"/>
    <property type="evidence" value="ECO:0007669"/>
    <property type="project" value="UniProtKB-UniRule"/>
</dbReference>
<comment type="similarity">
    <text evidence="6">Belongs to the azoreductase type 1 family.</text>
</comment>
<comment type="cofactor">
    <cofactor evidence="6">
        <name>FMN</name>
        <dbReference type="ChEBI" id="CHEBI:58210"/>
    </cofactor>
    <text evidence="6">Binds 1 FMN per subunit.</text>
</comment>
<dbReference type="InterPro" id="IPR003680">
    <property type="entry name" value="Flavodoxin_fold"/>
</dbReference>
<dbReference type="Gene3D" id="3.40.50.360">
    <property type="match status" value="1"/>
</dbReference>
<proteinExistence type="inferred from homology"/>
<dbReference type="RefSeq" id="WP_074642812.1">
    <property type="nucleotide sequence ID" value="NZ_FNBL01000003.1"/>
</dbReference>
<sequence length="208" mass="22259">MTNVLALRSSILGDASASNQLINEAIASLRTQEPTIRIIERDLVTNPIPHFDGDAANGLRQDPLNAEQRKARALSDALIQEVQAADILLIGAPMYNFGIPSALKSWFDYVLRAGVTFRYSETGPEGLLTGKSAVVVLTRGGSYSDGPASAMDAQAPHLRALLGFVGITDQKFVLAEKLALGPEERKASMGLAKDKIIDAFQIALAELV</sequence>
<dbReference type="EC" id="1.6.5.-" evidence="6"/>
<dbReference type="PANTHER" id="PTHR43741">
    <property type="entry name" value="FMN-DEPENDENT NADH-AZOREDUCTASE 1"/>
    <property type="match status" value="1"/>
</dbReference>
<reference evidence="8 9" key="1">
    <citation type="submission" date="2016-10" db="EMBL/GenBank/DDBJ databases">
        <authorList>
            <person name="de Groot N.N."/>
        </authorList>
    </citation>
    <scope>NUCLEOTIDE SEQUENCE [LARGE SCALE GENOMIC DNA]</scope>
    <source>
        <strain evidence="8 9">DSM 27375</strain>
    </source>
</reference>
<dbReference type="GO" id="GO:0016655">
    <property type="term" value="F:oxidoreductase activity, acting on NAD(P)H, quinone or similar compound as acceptor"/>
    <property type="evidence" value="ECO:0007669"/>
    <property type="project" value="InterPro"/>
</dbReference>
<feature type="binding site" evidence="6">
    <location>
        <begin position="16"/>
        <end position="18"/>
    </location>
    <ligand>
        <name>FMN</name>
        <dbReference type="ChEBI" id="CHEBI:58210"/>
    </ligand>
</feature>
<feature type="domain" description="Flavodoxin-like fold" evidence="7">
    <location>
        <begin position="3"/>
        <end position="194"/>
    </location>
</feature>
<keyword evidence="2 6" id="KW-0288">FMN</keyword>
<keyword evidence="4 6" id="KW-0520">NAD</keyword>
<dbReference type="EMBL" id="FNBL01000003">
    <property type="protein sequence ID" value="SDF25305.1"/>
    <property type="molecule type" value="Genomic_DNA"/>
</dbReference>
<organism evidence="8 9">
    <name type="scientific">Celeribacter baekdonensis</name>
    <dbReference type="NCBI Taxonomy" id="875171"/>
    <lineage>
        <taxon>Bacteria</taxon>
        <taxon>Pseudomonadati</taxon>
        <taxon>Pseudomonadota</taxon>
        <taxon>Alphaproteobacteria</taxon>
        <taxon>Rhodobacterales</taxon>
        <taxon>Roseobacteraceae</taxon>
        <taxon>Celeribacter</taxon>
    </lineage>
</organism>
<comment type="catalytic activity">
    <reaction evidence="5">
        <text>N,N-dimethyl-1,4-phenylenediamine + anthranilate + 2 NAD(+) = 2-(4-dimethylaminophenyl)diazenylbenzoate + 2 NADH + 2 H(+)</text>
        <dbReference type="Rhea" id="RHEA:55872"/>
        <dbReference type="ChEBI" id="CHEBI:15378"/>
        <dbReference type="ChEBI" id="CHEBI:15783"/>
        <dbReference type="ChEBI" id="CHEBI:16567"/>
        <dbReference type="ChEBI" id="CHEBI:57540"/>
        <dbReference type="ChEBI" id="CHEBI:57945"/>
        <dbReference type="ChEBI" id="CHEBI:71579"/>
        <dbReference type="EC" id="1.7.1.17"/>
    </reaction>
    <physiologicalReaction direction="right-to-left" evidence="5">
        <dbReference type="Rhea" id="RHEA:55874"/>
    </physiologicalReaction>
</comment>
<evidence type="ECO:0000259" key="7">
    <source>
        <dbReference type="Pfam" id="PF02525"/>
    </source>
</evidence>
<feature type="binding site" evidence="6">
    <location>
        <begin position="138"/>
        <end position="141"/>
    </location>
    <ligand>
        <name>FMN</name>
        <dbReference type="ChEBI" id="CHEBI:58210"/>
    </ligand>
</feature>
<gene>
    <name evidence="6" type="primary">azoR</name>
    <name evidence="8" type="ORF">SAMN04488117_103114</name>
</gene>
<name>A0A1G7JKB1_9RHOB</name>
<dbReference type="PANTHER" id="PTHR43741:SF2">
    <property type="entry name" value="FMN-DEPENDENT NADH:QUINONE OXIDOREDUCTASE"/>
    <property type="match status" value="1"/>
</dbReference>
<dbReference type="AlphaFoldDB" id="A0A1G7JKB1"/>
<dbReference type="InterPro" id="IPR023048">
    <property type="entry name" value="NADH:quinone_OxRdtase_FMN_depd"/>
</dbReference>
<dbReference type="EC" id="1.7.1.17" evidence="6"/>